<feature type="domain" description="CUB" evidence="5">
    <location>
        <begin position="218"/>
        <end position="343"/>
    </location>
</feature>
<dbReference type="InterPro" id="IPR035914">
    <property type="entry name" value="Sperma_CUB_dom_sf"/>
</dbReference>
<evidence type="ECO:0000259" key="5">
    <source>
        <dbReference type="PROSITE" id="PS01180"/>
    </source>
</evidence>
<dbReference type="Proteomes" id="UP001381693">
    <property type="component" value="Unassembled WGS sequence"/>
</dbReference>
<dbReference type="Gene3D" id="2.60.120.290">
    <property type="entry name" value="Spermadhesin, CUB domain"/>
    <property type="match status" value="1"/>
</dbReference>
<protein>
    <recommendedName>
        <fullName evidence="5">CUB domain-containing protein</fullName>
    </recommendedName>
</protein>
<dbReference type="AlphaFoldDB" id="A0AAN8ZVL6"/>
<dbReference type="PROSITE" id="PS01180">
    <property type="entry name" value="CUB"/>
    <property type="match status" value="1"/>
</dbReference>
<organism evidence="6 7">
    <name type="scientific">Halocaridina rubra</name>
    <name type="common">Hawaiian red shrimp</name>
    <dbReference type="NCBI Taxonomy" id="373956"/>
    <lineage>
        <taxon>Eukaryota</taxon>
        <taxon>Metazoa</taxon>
        <taxon>Ecdysozoa</taxon>
        <taxon>Arthropoda</taxon>
        <taxon>Crustacea</taxon>
        <taxon>Multicrustacea</taxon>
        <taxon>Malacostraca</taxon>
        <taxon>Eumalacostraca</taxon>
        <taxon>Eucarida</taxon>
        <taxon>Decapoda</taxon>
        <taxon>Pleocyemata</taxon>
        <taxon>Caridea</taxon>
        <taxon>Atyoidea</taxon>
        <taxon>Atyidae</taxon>
        <taxon>Halocaridina</taxon>
    </lineage>
</organism>
<evidence type="ECO:0000256" key="2">
    <source>
        <dbReference type="ARBA" id="ARBA00023157"/>
    </source>
</evidence>
<keyword evidence="2" id="KW-1015">Disulfide bond</keyword>
<dbReference type="CDD" id="cd00041">
    <property type="entry name" value="CUB"/>
    <property type="match status" value="1"/>
</dbReference>
<dbReference type="PROSITE" id="PS51257">
    <property type="entry name" value="PROKAR_LIPOPROTEIN"/>
    <property type="match status" value="1"/>
</dbReference>
<comment type="caution">
    <text evidence="6">The sequence shown here is derived from an EMBL/GenBank/DDBJ whole genome shotgun (WGS) entry which is preliminary data.</text>
</comment>
<accession>A0AAN8ZVL6</accession>
<reference evidence="6 7" key="1">
    <citation type="submission" date="2023-11" db="EMBL/GenBank/DDBJ databases">
        <title>Halocaridina rubra genome assembly.</title>
        <authorList>
            <person name="Smith C."/>
        </authorList>
    </citation>
    <scope>NUCLEOTIDE SEQUENCE [LARGE SCALE GENOMIC DNA]</scope>
    <source>
        <strain evidence="6">EP-1</strain>
        <tissue evidence="6">Whole</tissue>
    </source>
</reference>
<gene>
    <name evidence="6" type="ORF">SK128_008768</name>
</gene>
<keyword evidence="1" id="KW-0677">Repeat</keyword>
<evidence type="ECO:0000313" key="7">
    <source>
        <dbReference type="Proteomes" id="UP001381693"/>
    </source>
</evidence>
<sequence length="347" mass="39896">MRRQTVWHLLIINLMISCVSCKVANNEHQQSLKELPLKEDEEIPKIINERYNPKNQRQELDLDELNDIERQDFELQDVNDNEDGRYVGYCKDAYILMWPGNSRKFWSYGYVYLNEPYLANCTMRYYYNTRNYPGDPFCRFGFKVTGSFESHNGPYTQCTDTDYVLLNDTDGNAQYYCGEQSTIEWATSHNDFEFHFVTKPNSPRGKGFFVVIQSFKLCGGAFNMVDNGPTGNIYTPLFPASPYPPNIACTWYFAVPSTDSKEISVRIGCDTFSLQTPFNNGTEYCLDAVTFISEVPGNIKTYCGNTLDSKNHVVIGTHADLLVTFRSDTTIQDVGFNCTYEYILYAE</sequence>
<keyword evidence="4" id="KW-0732">Signal</keyword>
<comment type="caution">
    <text evidence="3">Lacks conserved residue(s) required for the propagation of feature annotation.</text>
</comment>
<evidence type="ECO:0000256" key="4">
    <source>
        <dbReference type="SAM" id="SignalP"/>
    </source>
</evidence>
<dbReference type="PANTHER" id="PTHR24251">
    <property type="entry name" value="OVOCHYMASE-RELATED"/>
    <property type="match status" value="1"/>
</dbReference>
<evidence type="ECO:0000256" key="1">
    <source>
        <dbReference type="ARBA" id="ARBA00022737"/>
    </source>
</evidence>
<dbReference type="PANTHER" id="PTHR24251:SF50">
    <property type="entry name" value="ATTRACTIN-LIKE 1A"/>
    <property type="match status" value="1"/>
</dbReference>
<proteinExistence type="predicted"/>
<dbReference type="Pfam" id="PF00431">
    <property type="entry name" value="CUB"/>
    <property type="match status" value="1"/>
</dbReference>
<dbReference type="EMBL" id="JAXCGZ010020793">
    <property type="protein sequence ID" value="KAK7065408.1"/>
    <property type="molecule type" value="Genomic_DNA"/>
</dbReference>
<dbReference type="SMART" id="SM00042">
    <property type="entry name" value="CUB"/>
    <property type="match status" value="1"/>
</dbReference>
<dbReference type="SUPFAM" id="SSF49854">
    <property type="entry name" value="Spermadhesin, CUB domain"/>
    <property type="match status" value="1"/>
</dbReference>
<feature type="chain" id="PRO_5042978094" description="CUB domain-containing protein" evidence="4">
    <location>
        <begin position="22"/>
        <end position="347"/>
    </location>
</feature>
<name>A0AAN8ZVL6_HALRR</name>
<evidence type="ECO:0000256" key="3">
    <source>
        <dbReference type="PROSITE-ProRule" id="PRU00059"/>
    </source>
</evidence>
<keyword evidence="7" id="KW-1185">Reference proteome</keyword>
<evidence type="ECO:0000313" key="6">
    <source>
        <dbReference type="EMBL" id="KAK7065408.1"/>
    </source>
</evidence>
<feature type="signal peptide" evidence="4">
    <location>
        <begin position="1"/>
        <end position="21"/>
    </location>
</feature>
<dbReference type="InterPro" id="IPR000859">
    <property type="entry name" value="CUB_dom"/>
</dbReference>